<sequence length="163" mass="17647">MNAGAIAERLAAIYREIYRRAMRDAPICNDALAVEAVGFRDFGDLALGVMVTPWFANLIAAPLDDAQSFDAATLRLRFPAGDAEFNVSELDGFGRIATCSLFSPMDAFADQDAARATAQAALDALFDAHLHDPPRAERAAATLDRRAVFFGRRRRAEEDGAAP</sequence>
<name>A0A2D2CWH7_METT3</name>
<protein>
    <submittedName>
        <fullName evidence="1">[NiFe]-hydrogenase assembly, chaperone, HybE</fullName>
    </submittedName>
</protein>
<dbReference type="AlphaFoldDB" id="A0A2D2CWH7"/>
<dbReference type="RefSeq" id="WP_003612185.1">
    <property type="nucleotide sequence ID" value="NZ_ADVE02000001.1"/>
</dbReference>
<dbReference type="InterPro" id="IPR023994">
    <property type="entry name" value="NiFe-hyd_HybE"/>
</dbReference>
<evidence type="ECO:0000313" key="1">
    <source>
        <dbReference type="EMBL" id="ATQ67063.1"/>
    </source>
</evidence>
<dbReference type="Pfam" id="PF11939">
    <property type="entry name" value="NiFe-hyd_HybE"/>
    <property type="match status" value="1"/>
</dbReference>
<accession>A0A2D2CWH7</accession>
<dbReference type="Proteomes" id="UP000230709">
    <property type="component" value="Chromosome"/>
</dbReference>
<proteinExistence type="predicted"/>
<keyword evidence="2" id="KW-1185">Reference proteome</keyword>
<organism evidence="1 2">
    <name type="scientific">Methylosinus trichosporium (strain ATCC 35070 / NCIMB 11131 / UNIQEM 75 / OB3b)</name>
    <dbReference type="NCBI Taxonomy" id="595536"/>
    <lineage>
        <taxon>Bacteria</taxon>
        <taxon>Pseudomonadati</taxon>
        <taxon>Pseudomonadota</taxon>
        <taxon>Alphaproteobacteria</taxon>
        <taxon>Hyphomicrobiales</taxon>
        <taxon>Methylocystaceae</taxon>
        <taxon>Methylosinus</taxon>
    </lineage>
</organism>
<dbReference type="InterPro" id="IPR038530">
    <property type="entry name" value="NiFe-hyd_HybE_sf"/>
</dbReference>
<dbReference type="EMBL" id="CP023737">
    <property type="protein sequence ID" value="ATQ67063.1"/>
    <property type="molecule type" value="Genomic_DNA"/>
</dbReference>
<dbReference type="KEGG" id="mtw:CQW49_03550"/>
<gene>
    <name evidence="1" type="ORF">CQW49_03550</name>
</gene>
<dbReference type="STRING" id="595536.GCA_000178815_04450"/>
<dbReference type="Gene3D" id="3.30.1460.40">
    <property type="entry name" value="[NiFe]-hydrogenase assembly chaperone, HybE"/>
    <property type="match status" value="1"/>
</dbReference>
<reference evidence="2" key="1">
    <citation type="submission" date="2017-10" db="EMBL/GenBank/DDBJ databases">
        <title>Completed PacBio SMRT sequence of Methylosinus trichosporium OB3b reveals presence of a third large plasmid.</title>
        <authorList>
            <person name="Charles T.C."/>
            <person name="Lynch M.D.J."/>
            <person name="Heil J.R."/>
            <person name="Cheng J."/>
        </authorList>
    </citation>
    <scope>NUCLEOTIDE SEQUENCE [LARGE SCALE GENOMIC DNA]</scope>
    <source>
        <strain evidence="2">OB3b</strain>
    </source>
</reference>
<evidence type="ECO:0000313" key="2">
    <source>
        <dbReference type="Proteomes" id="UP000230709"/>
    </source>
</evidence>
<dbReference type="NCBIfam" id="TIGR03993">
    <property type="entry name" value="hydrog_HybE"/>
    <property type="match status" value="1"/>
</dbReference>